<evidence type="ECO:0000259" key="2">
    <source>
        <dbReference type="PROSITE" id="PS50181"/>
    </source>
</evidence>
<dbReference type="InterPro" id="IPR001810">
    <property type="entry name" value="F-box_dom"/>
</dbReference>
<evidence type="ECO:0000313" key="3">
    <source>
        <dbReference type="EMBL" id="PYI31887.1"/>
    </source>
</evidence>
<feature type="compositionally biased region" description="Low complexity" evidence="1">
    <location>
        <begin position="356"/>
        <end position="370"/>
    </location>
</feature>
<organism evidence="3 4">
    <name type="scientific">Aspergillus indologenus CBS 114.80</name>
    <dbReference type="NCBI Taxonomy" id="1450541"/>
    <lineage>
        <taxon>Eukaryota</taxon>
        <taxon>Fungi</taxon>
        <taxon>Dikarya</taxon>
        <taxon>Ascomycota</taxon>
        <taxon>Pezizomycotina</taxon>
        <taxon>Eurotiomycetes</taxon>
        <taxon>Eurotiomycetidae</taxon>
        <taxon>Eurotiales</taxon>
        <taxon>Aspergillaceae</taxon>
        <taxon>Aspergillus</taxon>
        <taxon>Aspergillus subgen. Circumdati</taxon>
    </lineage>
</organism>
<evidence type="ECO:0000256" key="1">
    <source>
        <dbReference type="SAM" id="MobiDB-lite"/>
    </source>
</evidence>
<name>A0A2V5J3H9_9EURO</name>
<gene>
    <name evidence="3" type="ORF">BP00DRAFT_474056</name>
</gene>
<dbReference type="PROSITE" id="PS50181">
    <property type="entry name" value="FBOX"/>
    <property type="match status" value="1"/>
</dbReference>
<dbReference type="AlphaFoldDB" id="A0A2V5J3H9"/>
<dbReference type="EMBL" id="KZ825498">
    <property type="protein sequence ID" value="PYI31887.1"/>
    <property type="molecule type" value="Genomic_DNA"/>
</dbReference>
<feature type="compositionally biased region" description="Acidic residues" evidence="1">
    <location>
        <begin position="340"/>
        <end position="355"/>
    </location>
</feature>
<dbReference type="Proteomes" id="UP000248817">
    <property type="component" value="Unassembled WGS sequence"/>
</dbReference>
<feature type="domain" description="F-box" evidence="2">
    <location>
        <begin position="8"/>
        <end position="56"/>
    </location>
</feature>
<feature type="compositionally biased region" description="Basic and acidic residues" evidence="1">
    <location>
        <begin position="407"/>
        <end position="419"/>
    </location>
</feature>
<feature type="compositionally biased region" description="Acidic residues" evidence="1">
    <location>
        <begin position="374"/>
        <end position="406"/>
    </location>
</feature>
<accession>A0A2V5J3H9</accession>
<keyword evidence="4" id="KW-1185">Reference proteome</keyword>
<proteinExistence type="predicted"/>
<dbReference type="SUPFAM" id="SSF81383">
    <property type="entry name" value="F-box domain"/>
    <property type="match status" value="1"/>
</dbReference>
<protein>
    <recommendedName>
        <fullName evidence="2">F-box domain-containing protein</fullName>
    </recommendedName>
</protein>
<dbReference type="CDD" id="cd09917">
    <property type="entry name" value="F-box_SF"/>
    <property type="match status" value="1"/>
</dbReference>
<evidence type="ECO:0000313" key="4">
    <source>
        <dbReference type="Proteomes" id="UP000248817"/>
    </source>
</evidence>
<feature type="region of interest" description="Disordered" evidence="1">
    <location>
        <begin position="340"/>
        <end position="434"/>
    </location>
</feature>
<dbReference type="InterPro" id="IPR036047">
    <property type="entry name" value="F-box-like_dom_sf"/>
</dbReference>
<dbReference type="Pfam" id="PF00646">
    <property type="entry name" value="F-box"/>
    <property type="match status" value="1"/>
</dbReference>
<reference evidence="3 4" key="1">
    <citation type="submission" date="2018-02" db="EMBL/GenBank/DDBJ databases">
        <title>The genomes of Aspergillus section Nigri reveals drivers in fungal speciation.</title>
        <authorList>
            <consortium name="DOE Joint Genome Institute"/>
            <person name="Vesth T.C."/>
            <person name="Nybo J."/>
            <person name="Theobald S."/>
            <person name="Brandl J."/>
            <person name="Frisvad J.C."/>
            <person name="Nielsen K.F."/>
            <person name="Lyhne E.K."/>
            <person name="Kogle M.E."/>
            <person name="Kuo A."/>
            <person name="Riley R."/>
            <person name="Clum A."/>
            <person name="Nolan M."/>
            <person name="Lipzen A."/>
            <person name="Salamov A."/>
            <person name="Henrissat B."/>
            <person name="Wiebenga A."/>
            <person name="De vries R.P."/>
            <person name="Grigoriev I.V."/>
            <person name="Mortensen U.H."/>
            <person name="Andersen M.R."/>
            <person name="Baker S.E."/>
        </authorList>
    </citation>
    <scope>NUCLEOTIDE SEQUENCE [LARGE SCALE GENOMIC DNA]</scope>
    <source>
        <strain evidence="3 4">CBS 114.80</strain>
    </source>
</reference>
<sequence length="434" mass="49039">MEPPGDISSGLLNLPPELFDMILELLPPPAQVCLLLTCRGLYNVYKATISDVGAQLTFNPRSRIIMFTLDQVTIYRKVLLRLLQNDRWAYCSQCFMLHPRTEFDGSFQVPSPHDWIYCFECMVLHSRASFHGTLPAPSPPHSAICTVQSGIVDICPCISLTNRQKFRIARYLAGSPAETYDHQYPSIAADGRFSVTEQGSHTRVLVHDCPMPFHGDDAFTAKVTISLDRARKSVVARTKYHLCHRKLPPVRSPYDACPHRCLLHLSCYPKPLEFCSQCRTKLRLHNWESWAPNQWFTVTRDLGGLRWPPDAVWQAQCRTRDLKWYMRFWEEDPIVGDWVEDLPDPPLWEDSESSGDSDGWSDSSNSSGSRDGSDSDDLDASENSEGSEDSEDSDSGEMASESDESQDPIHEEHSAHLDAPEDSDDDGGISIDWL</sequence>